<feature type="compositionally biased region" description="Basic and acidic residues" evidence="1">
    <location>
        <begin position="669"/>
        <end position="682"/>
    </location>
</feature>
<comment type="caution">
    <text evidence="3">The sequence shown here is derived from an EMBL/GenBank/DDBJ whole genome shotgun (WGS) entry which is preliminary data.</text>
</comment>
<evidence type="ECO:0000256" key="1">
    <source>
        <dbReference type="SAM" id="MobiDB-lite"/>
    </source>
</evidence>
<protein>
    <recommendedName>
        <fullName evidence="2">Fungal-type protein kinase domain-containing protein</fullName>
    </recommendedName>
</protein>
<name>A0A1M2V318_TRAPU</name>
<evidence type="ECO:0000313" key="4">
    <source>
        <dbReference type="Proteomes" id="UP000184267"/>
    </source>
</evidence>
<keyword evidence="4" id="KW-1185">Reference proteome</keyword>
<organism evidence="3 4">
    <name type="scientific">Trametes pubescens</name>
    <name type="common">White-rot fungus</name>
    <dbReference type="NCBI Taxonomy" id="154538"/>
    <lineage>
        <taxon>Eukaryota</taxon>
        <taxon>Fungi</taxon>
        <taxon>Dikarya</taxon>
        <taxon>Basidiomycota</taxon>
        <taxon>Agaricomycotina</taxon>
        <taxon>Agaricomycetes</taxon>
        <taxon>Polyporales</taxon>
        <taxon>Polyporaceae</taxon>
        <taxon>Trametes</taxon>
    </lineage>
</organism>
<dbReference type="Proteomes" id="UP000184267">
    <property type="component" value="Unassembled WGS sequence"/>
</dbReference>
<accession>A0A1M2V318</accession>
<reference evidence="3 4" key="1">
    <citation type="submission" date="2016-10" db="EMBL/GenBank/DDBJ databases">
        <title>Genome sequence of the basidiomycete white-rot fungus Trametes pubescens.</title>
        <authorList>
            <person name="Makela M.R."/>
            <person name="Granchi Z."/>
            <person name="Peng M."/>
            <person name="De Vries R.P."/>
            <person name="Grigoriev I."/>
            <person name="Riley R."/>
            <person name="Hilden K."/>
        </authorList>
    </citation>
    <scope>NUCLEOTIDE SEQUENCE [LARGE SCALE GENOMIC DNA]</scope>
    <source>
        <strain evidence="3 4">FBCC735</strain>
    </source>
</reference>
<sequence>MSENMQPHNDTPRKPYPNSGRGLVQKPEKEKIRADLNAVMKNKITIITQEKFLEEFVPEAQEKRPEETKDIFKLLRDFSTERSMYDPIIKALNDARLCPGFTFVSTPSKGDKKVETNEAVDGGLYRTKGAPKPTKSSGKGAPSCAVNWTTIEVRIECKTDSVSDDPFDESQPNKAPEAKERQKVLGQILAYAQLVYDNQQRTSQFMLLFLGTTARIVHIDRSGIFATKKFDYKEDATHLVEFVWRFARLDTSKRGHDTTAERIAHGSEIGKAMKAMADRVSDDANLHDYAHVQFKKSLNRSAVWWCLTVKDEFATEDEKKERKFLVGQPHFNAPGVSGRGTRGYVALDYDELRAPAPKFVYLKDAWRVVHDDIEKEGDTLRALNDAKVRFVPTVLCHGDLGQITRSAALWVTHHPDVPPGTRCPLKKHSHYRLVVKEVGKPLEDFYNGEQLVELILNCVQAHSDAYAKGIIHRDVSVGNMLIYIDEAGVESGLLNDWELSKHLDDHNPEGRQLDRTGTWEYLSVFALDDPKKKIVIQDELESFFHALLYMALCFLPHNCKNVGAFLYHYFEDYQEGENGDYRCGAAKKRAINDGYIDLVDQRIGTCERLVFWRPASTTPHPINKLIDRLLSWFSAYYHLNRKAPEPLPESIPLPPPRPRPRRRMKEPKHKSDLKNLSKKDDAITPEPEGTMRSRAEHLDTHASFIELLDNIDVAEWPDIDKGWDKRPEGGYSSKTRASQLLSGTTARTLSGTTSRALSGTTSGAVHVPSPLTKEASEDSDPDIPLAVTTGINLKRPSSDVDGLEPPSTPLKRAQRD</sequence>
<proteinExistence type="predicted"/>
<feature type="domain" description="Fungal-type protein kinase" evidence="2">
    <location>
        <begin position="175"/>
        <end position="550"/>
    </location>
</feature>
<dbReference type="OrthoDB" id="2739517at2759"/>
<dbReference type="Pfam" id="PF17667">
    <property type="entry name" value="Pkinase_fungal"/>
    <property type="match status" value="1"/>
</dbReference>
<feature type="compositionally biased region" description="Pro residues" evidence="1">
    <location>
        <begin position="646"/>
        <end position="657"/>
    </location>
</feature>
<gene>
    <name evidence="3" type="ORF">TRAPUB_7581</name>
</gene>
<dbReference type="GO" id="GO:0004672">
    <property type="term" value="F:protein kinase activity"/>
    <property type="evidence" value="ECO:0007669"/>
    <property type="project" value="InterPro"/>
</dbReference>
<dbReference type="EMBL" id="MNAD01001710">
    <property type="protein sequence ID" value="OJT01937.1"/>
    <property type="molecule type" value="Genomic_DNA"/>
</dbReference>
<feature type="region of interest" description="Disordered" evidence="1">
    <location>
        <begin position="1"/>
        <end position="29"/>
    </location>
</feature>
<dbReference type="InterPro" id="IPR040976">
    <property type="entry name" value="Pkinase_fungal"/>
</dbReference>
<evidence type="ECO:0000313" key="3">
    <source>
        <dbReference type="EMBL" id="OJT01937.1"/>
    </source>
</evidence>
<dbReference type="AlphaFoldDB" id="A0A1M2V318"/>
<dbReference type="PANTHER" id="PTHR38248:SF2">
    <property type="entry name" value="FUNK1 11"/>
    <property type="match status" value="1"/>
</dbReference>
<dbReference type="PANTHER" id="PTHR38248">
    <property type="entry name" value="FUNK1 6"/>
    <property type="match status" value="1"/>
</dbReference>
<feature type="region of interest" description="Disordered" evidence="1">
    <location>
        <begin position="646"/>
        <end position="694"/>
    </location>
</feature>
<feature type="compositionally biased region" description="Basic residues" evidence="1">
    <location>
        <begin position="658"/>
        <end position="668"/>
    </location>
</feature>
<dbReference type="InterPro" id="IPR011009">
    <property type="entry name" value="Kinase-like_dom_sf"/>
</dbReference>
<dbReference type="SUPFAM" id="SSF56112">
    <property type="entry name" value="Protein kinase-like (PK-like)"/>
    <property type="match status" value="1"/>
</dbReference>
<feature type="compositionally biased region" description="Polar residues" evidence="1">
    <location>
        <begin position="751"/>
        <end position="763"/>
    </location>
</feature>
<feature type="region of interest" description="Disordered" evidence="1">
    <location>
        <begin position="751"/>
        <end position="816"/>
    </location>
</feature>
<dbReference type="Gene3D" id="1.10.510.10">
    <property type="entry name" value="Transferase(Phosphotransferase) domain 1"/>
    <property type="match status" value="1"/>
</dbReference>
<dbReference type="PROSITE" id="PS00109">
    <property type="entry name" value="PROTEIN_KINASE_TYR"/>
    <property type="match status" value="1"/>
</dbReference>
<dbReference type="STRING" id="154538.A0A1M2V318"/>
<evidence type="ECO:0000259" key="2">
    <source>
        <dbReference type="Pfam" id="PF17667"/>
    </source>
</evidence>
<dbReference type="OMA" id="HEEDAEN"/>
<dbReference type="InterPro" id="IPR008266">
    <property type="entry name" value="Tyr_kinase_AS"/>
</dbReference>